<dbReference type="GO" id="GO:0005737">
    <property type="term" value="C:cytoplasm"/>
    <property type="evidence" value="ECO:0007669"/>
    <property type="project" value="TreeGrafter"/>
</dbReference>
<comment type="similarity">
    <text evidence="3">Belongs to the HAD-like hydrolase superfamily. SerB family.</text>
</comment>
<feature type="active site" description="Nucleophile" evidence="14">
    <location>
        <position position="87"/>
    </location>
</feature>
<dbReference type="SFLD" id="SFLDG01137">
    <property type="entry name" value="C1.6.1:_Phosphoserine_Phosphat"/>
    <property type="match status" value="1"/>
</dbReference>
<dbReference type="InterPro" id="IPR004469">
    <property type="entry name" value="PSP"/>
</dbReference>
<name>A0A7W5HAL5_9BURK</name>
<dbReference type="SUPFAM" id="SSF56784">
    <property type="entry name" value="HAD-like"/>
    <property type="match status" value="1"/>
</dbReference>
<evidence type="ECO:0000256" key="2">
    <source>
        <dbReference type="ARBA" id="ARBA00005135"/>
    </source>
</evidence>
<evidence type="ECO:0000313" key="15">
    <source>
        <dbReference type="EMBL" id="MBB3219699.1"/>
    </source>
</evidence>
<keyword evidence="8 15" id="KW-0378">Hydrolase</keyword>
<evidence type="ECO:0000256" key="12">
    <source>
        <dbReference type="ARBA" id="ARBA00048138"/>
    </source>
</evidence>
<dbReference type="NCBIfam" id="TIGR00338">
    <property type="entry name" value="serB"/>
    <property type="match status" value="1"/>
</dbReference>
<feature type="active site" description="Proton donor" evidence="14">
    <location>
        <position position="89"/>
    </location>
</feature>
<evidence type="ECO:0000256" key="14">
    <source>
        <dbReference type="PIRSR" id="PIRSR604469-1"/>
    </source>
</evidence>
<dbReference type="EC" id="3.1.3.3" evidence="4"/>
<dbReference type="SFLD" id="SFLDS00003">
    <property type="entry name" value="Haloacid_Dehalogenase"/>
    <property type="match status" value="1"/>
</dbReference>
<gene>
    <name evidence="15" type="ORF">FHS02_000486</name>
</gene>
<dbReference type="GO" id="GO:0000287">
    <property type="term" value="F:magnesium ion binding"/>
    <property type="evidence" value="ECO:0007669"/>
    <property type="project" value="TreeGrafter"/>
</dbReference>
<dbReference type="Proteomes" id="UP000584325">
    <property type="component" value="Unassembled WGS sequence"/>
</dbReference>
<protein>
    <recommendedName>
        <fullName evidence="5">Phosphoserine phosphatase</fullName>
        <ecNumber evidence="4">3.1.3.3</ecNumber>
    </recommendedName>
    <alternativeName>
        <fullName evidence="11">O-phosphoserine phosphohydrolase</fullName>
    </alternativeName>
</protein>
<dbReference type="SFLD" id="SFLDF00029">
    <property type="entry name" value="phosphoserine_phosphatase"/>
    <property type="match status" value="1"/>
</dbReference>
<dbReference type="PANTHER" id="PTHR43344">
    <property type="entry name" value="PHOSPHOSERINE PHOSPHATASE"/>
    <property type="match status" value="1"/>
</dbReference>
<accession>A0A7W5HAL5</accession>
<evidence type="ECO:0000256" key="5">
    <source>
        <dbReference type="ARBA" id="ARBA00015196"/>
    </source>
</evidence>
<reference evidence="15 16" key="1">
    <citation type="submission" date="2020-08" db="EMBL/GenBank/DDBJ databases">
        <title>Genomic Encyclopedia of Type Strains, Phase III (KMG-III): the genomes of soil and plant-associated and newly described type strains.</title>
        <authorList>
            <person name="Whitman W."/>
        </authorList>
    </citation>
    <scope>NUCLEOTIDE SEQUENCE [LARGE SCALE GENOMIC DNA]</scope>
    <source>
        <strain evidence="15 16">CECT 7753</strain>
    </source>
</reference>
<evidence type="ECO:0000256" key="13">
    <source>
        <dbReference type="ARBA" id="ARBA00048523"/>
    </source>
</evidence>
<comment type="pathway">
    <text evidence="2">Amino-acid biosynthesis; L-serine biosynthesis; L-serine from 3-phospho-D-glycerate: step 3/3.</text>
</comment>
<evidence type="ECO:0000256" key="1">
    <source>
        <dbReference type="ARBA" id="ARBA00001946"/>
    </source>
</evidence>
<comment type="cofactor">
    <cofactor evidence="1">
        <name>Mg(2+)</name>
        <dbReference type="ChEBI" id="CHEBI:18420"/>
    </cofactor>
</comment>
<evidence type="ECO:0000256" key="8">
    <source>
        <dbReference type="ARBA" id="ARBA00022801"/>
    </source>
</evidence>
<evidence type="ECO:0000256" key="3">
    <source>
        <dbReference type="ARBA" id="ARBA00009184"/>
    </source>
</evidence>
<dbReference type="InterPro" id="IPR050582">
    <property type="entry name" value="HAD-like_SerB"/>
</dbReference>
<keyword evidence="7" id="KW-0479">Metal-binding</keyword>
<dbReference type="EMBL" id="JACHXS010000001">
    <property type="protein sequence ID" value="MBB3219699.1"/>
    <property type="molecule type" value="Genomic_DNA"/>
</dbReference>
<dbReference type="AlphaFoldDB" id="A0A7W5HAL5"/>
<dbReference type="Pfam" id="PF00702">
    <property type="entry name" value="Hydrolase"/>
    <property type="match status" value="1"/>
</dbReference>
<dbReference type="FunFam" id="1.10.150.210:FF:000001">
    <property type="entry name" value="Phosphoserine phosphatase"/>
    <property type="match status" value="1"/>
</dbReference>
<dbReference type="InterPro" id="IPR023214">
    <property type="entry name" value="HAD_sf"/>
</dbReference>
<comment type="caution">
    <text evidence="15">The sequence shown here is derived from an EMBL/GenBank/DDBJ whole genome shotgun (WGS) entry which is preliminary data.</text>
</comment>
<organism evidence="15 16">
    <name type="scientific">Pseudoduganella umbonata</name>
    <dbReference type="NCBI Taxonomy" id="864828"/>
    <lineage>
        <taxon>Bacteria</taxon>
        <taxon>Pseudomonadati</taxon>
        <taxon>Pseudomonadota</taxon>
        <taxon>Betaproteobacteria</taxon>
        <taxon>Burkholderiales</taxon>
        <taxon>Oxalobacteraceae</taxon>
        <taxon>Telluria group</taxon>
        <taxon>Pseudoduganella</taxon>
    </lineage>
</organism>
<evidence type="ECO:0000313" key="16">
    <source>
        <dbReference type="Proteomes" id="UP000584325"/>
    </source>
</evidence>
<evidence type="ECO:0000256" key="6">
    <source>
        <dbReference type="ARBA" id="ARBA00022605"/>
    </source>
</evidence>
<evidence type="ECO:0000256" key="4">
    <source>
        <dbReference type="ARBA" id="ARBA00012640"/>
    </source>
</evidence>
<dbReference type="CDD" id="cd07500">
    <property type="entry name" value="HAD_PSP"/>
    <property type="match status" value="1"/>
</dbReference>
<evidence type="ECO:0000256" key="10">
    <source>
        <dbReference type="ARBA" id="ARBA00023299"/>
    </source>
</evidence>
<evidence type="ECO:0000256" key="11">
    <source>
        <dbReference type="ARBA" id="ARBA00031693"/>
    </source>
</evidence>
<sequence>MNQVQDMTMNLVLQGLDDCHPRLERIAALTAPKRVTRVSDNALRCEGIAFSPALRQTIEVAAHAAELDATYMMGSQHLADYKLVAMDMDSTLITIECIDEIADMQGLKPQVAAITEAAMRGELDFSESLRRRVALLEGLDASALQRVFEERLRLSPGAERMLKAVQAAGLKTLLVSGGFTYFTDRLKPLLGLDFTRANQLEIVDGKLTGKVLGDIVDAEAKRATVEHVCATLGIDPSQAIVMGDGANDLKMMGIAGMSVAFRAKPVVREQATVALNFVGLDGILNLLD</sequence>
<proteinExistence type="inferred from homology"/>
<dbReference type="SFLD" id="SFLDG01136">
    <property type="entry name" value="C1.6:_Phosphoserine_Phosphatas"/>
    <property type="match status" value="1"/>
</dbReference>
<keyword evidence="10" id="KW-0718">Serine biosynthesis</keyword>
<evidence type="ECO:0000256" key="7">
    <source>
        <dbReference type="ARBA" id="ARBA00022723"/>
    </source>
</evidence>
<dbReference type="UniPathway" id="UPA00135">
    <property type="reaction ID" value="UER00198"/>
</dbReference>
<dbReference type="GO" id="GO:0006564">
    <property type="term" value="P:L-serine biosynthetic process"/>
    <property type="evidence" value="ECO:0007669"/>
    <property type="project" value="UniProtKB-KW"/>
</dbReference>
<comment type="catalytic activity">
    <reaction evidence="12">
        <text>O-phospho-L-serine + H2O = L-serine + phosphate</text>
        <dbReference type="Rhea" id="RHEA:21208"/>
        <dbReference type="ChEBI" id="CHEBI:15377"/>
        <dbReference type="ChEBI" id="CHEBI:33384"/>
        <dbReference type="ChEBI" id="CHEBI:43474"/>
        <dbReference type="ChEBI" id="CHEBI:57524"/>
        <dbReference type="EC" id="3.1.3.3"/>
    </reaction>
</comment>
<dbReference type="Gene3D" id="3.40.50.1000">
    <property type="entry name" value="HAD superfamily/HAD-like"/>
    <property type="match status" value="1"/>
</dbReference>
<keyword evidence="6" id="KW-0028">Amino-acid biosynthesis</keyword>
<evidence type="ECO:0000256" key="9">
    <source>
        <dbReference type="ARBA" id="ARBA00022842"/>
    </source>
</evidence>
<dbReference type="NCBIfam" id="TIGR01488">
    <property type="entry name" value="HAD-SF-IB"/>
    <property type="match status" value="1"/>
</dbReference>
<dbReference type="InterPro" id="IPR036412">
    <property type="entry name" value="HAD-like_sf"/>
</dbReference>
<comment type="catalytic activity">
    <reaction evidence="13">
        <text>O-phospho-D-serine + H2O = D-serine + phosphate</text>
        <dbReference type="Rhea" id="RHEA:24873"/>
        <dbReference type="ChEBI" id="CHEBI:15377"/>
        <dbReference type="ChEBI" id="CHEBI:35247"/>
        <dbReference type="ChEBI" id="CHEBI:43474"/>
        <dbReference type="ChEBI" id="CHEBI:58680"/>
        <dbReference type="EC" id="3.1.3.3"/>
    </reaction>
</comment>
<keyword evidence="9" id="KW-0460">Magnesium</keyword>
<dbReference type="GO" id="GO:0036424">
    <property type="term" value="F:L-phosphoserine phosphatase activity"/>
    <property type="evidence" value="ECO:0007669"/>
    <property type="project" value="InterPro"/>
</dbReference>
<dbReference type="PANTHER" id="PTHR43344:SF2">
    <property type="entry name" value="PHOSPHOSERINE PHOSPHATASE"/>
    <property type="match status" value="1"/>
</dbReference>